<dbReference type="PANTHER" id="PTHR32552">
    <property type="entry name" value="FERRICHROME IRON RECEPTOR-RELATED"/>
    <property type="match status" value="1"/>
</dbReference>
<evidence type="ECO:0000256" key="3">
    <source>
        <dbReference type="ARBA" id="ARBA00022452"/>
    </source>
</evidence>
<keyword evidence="9 14" id="KW-0798">TonB box</keyword>
<dbReference type="GO" id="GO:0006826">
    <property type="term" value="P:iron ion transport"/>
    <property type="evidence" value="ECO:0007669"/>
    <property type="project" value="UniProtKB-KW"/>
</dbReference>
<keyword evidence="18" id="KW-0675">Receptor</keyword>
<dbReference type="InterPro" id="IPR036942">
    <property type="entry name" value="Beta-barrel_TonB_sf"/>
</dbReference>
<dbReference type="Proteomes" id="UP000294980">
    <property type="component" value="Unassembled WGS sequence"/>
</dbReference>
<proteinExistence type="inferred from homology"/>
<dbReference type="EMBL" id="SLWX01000005">
    <property type="protein sequence ID" value="TCO76172.1"/>
    <property type="molecule type" value="Genomic_DNA"/>
</dbReference>
<dbReference type="PANTHER" id="PTHR32552:SF81">
    <property type="entry name" value="TONB-DEPENDENT OUTER MEMBRANE RECEPTOR"/>
    <property type="match status" value="1"/>
</dbReference>
<keyword evidence="6 15" id="KW-0732">Signal</keyword>
<dbReference type="InterPro" id="IPR039426">
    <property type="entry name" value="TonB-dep_rcpt-like"/>
</dbReference>
<feature type="domain" description="TonB-dependent receptor plug" evidence="17">
    <location>
        <begin position="46"/>
        <end position="151"/>
    </location>
</feature>
<evidence type="ECO:0000256" key="2">
    <source>
        <dbReference type="ARBA" id="ARBA00022448"/>
    </source>
</evidence>
<accession>A0A4R2KTK9</accession>
<evidence type="ECO:0000256" key="13">
    <source>
        <dbReference type="PROSITE-ProRule" id="PRU10144"/>
    </source>
</evidence>
<keyword evidence="3 12" id="KW-1134">Transmembrane beta strand</keyword>
<dbReference type="PROSITE" id="PS01156">
    <property type="entry name" value="TONB_DEPENDENT_REC_2"/>
    <property type="match status" value="1"/>
</dbReference>
<keyword evidence="2 12" id="KW-0813">Transport</keyword>
<feature type="signal peptide" evidence="15">
    <location>
        <begin position="1"/>
        <end position="24"/>
    </location>
</feature>
<evidence type="ECO:0000256" key="7">
    <source>
        <dbReference type="ARBA" id="ARBA00023004"/>
    </source>
</evidence>
<dbReference type="OrthoDB" id="7051185at2"/>
<dbReference type="Gene3D" id="2.40.170.20">
    <property type="entry name" value="TonB-dependent receptor, beta-barrel domain"/>
    <property type="match status" value="1"/>
</dbReference>
<evidence type="ECO:0000256" key="15">
    <source>
        <dbReference type="SAM" id="SignalP"/>
    </source>
</evidence>
<evidence type="ECO:0000256" key="10">
    <source>
        <dbReference type="ARBA" id="ARBA00023136"/>
    </source>
</evidence>
<dbReference type="RefSeq" id="WP_117315500.1">
    <property type="nucleotide sequence ID" value="NZ_QQSW01000003.1"/>
</dbReference>
<gene>
    <name evidence="18" type="ORF">EV688_105133</name>
</gene>
<sequence>MTYHRTHKTLPLLAGSALLCSLCAAQSSSVLPEIVVTAELRETSLLDQAASTSVTDADTIAARAAQHLEEILALAPNVNLSGGSSRARYYQIRGVGERSQFVEPLNPSVGLLINGIDFSGLGAAGTLFDAEQVEILRGPQGTLHGANALAGLINIRTAAPQAEHAARVRATLGDYGERTAGASVTGPLIDDTLLYRASINQHRSDGYIENAFLNRDDTNNLDELSSQVHLRWLPGARHAVDLNLMHIDIDNGYDAFSLDNTRTTLSDQPGHDRQRSNALGLSWNIEGETMLTELMLTLADTDTDYAFDEDWSFVGIAPGLEYSSFDRYLRERRSTSAQLRQSSLQPLRIGELQADWVAGLYYLDDDESLRRRYTYLAEDFTSDYRTQTIAAYAQLDTALTEQLTLSTGLRLARRDMDYTDSNSVRANPENTLWGGKLALEYRYGDGGLVYASVSRGYRANGVNAGVLSTDPQALTEAGASALAGNGFYDEELLWNYELGHKALFLDGRLSSRVALFYMDRRDQQARGSLALPRPDGSTAFIDYTDNAASGRNIGLEWEMDWQVSAQLQVYASLGLLDAEFDDYVNAAGEDLSGREQAHAPNYQFSTGATYQFADRWQLRAEIEGSDNFYFSDRHNATARSTTLGHLRLDYRAPAWTLGVWVRNITDRDYYVRGFGAFGNDPRKGYAVEPYYQFAAPRRVGVTGEYRF</sequence>
<evidence type="ECO:0000256" key="9">
    <source>
        <dbReference type="ARBA" id="ARBA00023077"/>
    </source>
</evidence>
<comment type="caution">
    <text evidence="18">The sequence shown here is derived from an EMBL/GenBank/DDBJ whole genome shotgun (WGS) entry which is preliminary data.</text>
</comment>
<keyword evidence="4" id="KW-0410">Iron transport</keyword>
<protein>
    <submittedName>
        <fullName evidence="18">Outer membrane receptor protein involved in Fe transport</fullName>
    </submittedName>
</protein>
<feature type="chain" id="PRO_5020278987" evidence="15">
    <location>
        <begin position="25"/>
        <end position="707"/>
    </location>
</feature>
<evidence type="ECO:0000256" key="6">
    <source>
        <dbReference type="ARBA" id="ARBA00022729"/>
    </source>
</evidence>
<evidence type="ECO:0000256" key="12">
    <source>
        <dbReference type="PROSITE-ProRule" id="PRU01360"/>
    </source>
</evidence>
<feature type="short sequence motif" description="TonB C-terminal box" evidence="13">
    <location>
        <begin position="690"/>
        <end position="707"/>
    </location>
</feature>
<evidence type="ECO:0000256" key="4">
    <source>
        <dbReference type="ARBA" id="ARBA00022496"/>
    </source>
</evidence>
<evidence type="ECO:0000256" key="14">
    <source>
        <dbReference type="RuleBase" id="RU003357"/>
    </source>
</evidence>
<evidence type="ECO:0000259" key="16">
    <source>
        <dbReference type="Pfam" id="PF00593"/>
    </source>
</evidence>
<dbReference type="SUPFAM" id="SSF56935">
    <property type="entry name" value="Porins"/>
    <property type="match status" value="1"/>
</dbReference>
<comment type="similarity">
    <text evidence="12 14">Belongs to the TonB-dependent receptor family.</text>
</comment>
<dbReference type="Pfam" id="PF00593">
    <property type="entry name" value="TonB_dep_Rec_b-barrel"/>
    <property type="match status" value="1"/>
</dbReference>
<keyword evidence="7" id="KW-0408">Iron</keyword>
<evidence type="ECO:0000313" key="19">
    <source>
        <dbReference type="Proteomes" id="UP000294980"/>
    </source>
</evidence>
<feature type="domain" description="TonB-dependent receptor-like beta-barrel" evidence="16">
    <location>
        <begin position="254"/>
        <end position="664"/>
    </location>
</feature>
<dbReference type="InterPro" id="IPR012910">
    <property type="entry name" value="Plug_dom"/>
</dbReference>
<dbReference type="InterPro" id="IPR010917">
    <property type="entry name" value="TonB_rcpt_CS"/>
</dbReference>
<keyword evidence="19" id="KW-1185">Reference proteome</keyword>
<keyword evidence="8" id="KW-0406">Ion transport</keyword>
<keyword evidence="10 12" id="KW-0472">Membrane</keyword>
<keyword evidence="11 12" id="KW-0998">Cell outer membrane</keyword>
<dbReference type="Pfam" id="PF07715">
    <property type="entry name" value="Plug"/>
    <property type="match status" value="1"/>
</dbReference>
<dbReference type="InterPro" id="IPR000531">
    <property type="entry name" value="Beta-barrel_TonB"/>
</dbReference>
<comment type="subcellular location">
    <subcellularLocation>
        <location evidence="1 12">Cell outer membrane</location>
        <topology evidence="1 12">Multi-pass membrane protein</topology>
    </subcellularLocation>
</comment>
<evidence type="ECO:0000256" key="8">
    <source>
        <dbReference type="ARBA" id="ARBA00023065"/>
    </source>
</evidence>
<organism evidence="18 19">
    <name type="scientific">Chromatocurvus halotolerans</name>
    <dbReference type="NCBI Taxonomy" id="1132028"/>
    <lineage>
        <taxon>Bacteria</taxon>
        <taxon>Pseudomonadati</taxon>
        <taxon>Pseudomonadota</taxon>
        <taxon>Gammaproteobacteria</taxon>
        <taxon>Cellvibrionales</taxon>
        <taxon>Halieaceae</taxon>
        <taxon>Chromatocurvus</taxon>
    </lineage>
</organism>
<evidence type="ECO:0000256" key="1">
    <source>
        <dbReference type="ARBA" id="ARBA00004571"/>
    </source>
</evidence>
<evidence type="ECO:0000259" key="17">
    <source>
        <dbReference type="Pfam" id="PF07715"/>
    </source>
</evidence>
<dbReference type="GO" id="GO:0009279">
    <property type="term" value="C:cell outer membrane"/>
    <property type="evidence" value="ECO:0007669"/>
    <property type="project" value="UniProtKB-SubCell"/>
</dbReference>
<dbReference type="AlphaFoldDB" id="A0A4R2KTK9"/>
<evidence type="ECO:0000256" key="5">
    <source>
        <dbReference type="ARBA" id="ARBA00022692"/>
    </source>
</evidence>
<evidence type="ECO:0000256" key="11">
    <source>
        <dbReference type="ARBA" id="ARBA00023237"/>
    </source>
</evidence>
<evidence type="ECO:0000313" key="18">
    <source>
        <dbReference type="EMBL" id="TCO76172.1"/>
    </source>
</evidence>
<name>A0A4R2KTK9_9GAMM</name>
<reference evidence="18 19" key="1">
    <citation type="submission" date="2019-03" db="EMBL/GenBank/DDBJ databases">
        <title>Genomic Encyclopedia of Type Strains, Phase IV (KMG-IV): sequencing the most valuable type-strain genomes for metagenomic binning, comparative biology and taxonomic classification.</title>
        <authorList>
            <person name="Goeker M."/>
        </authorList>
    </citation>
    <scope>NUCLEOTIDE SEQUENCE [LARGE SCALE GENOMIC DNA]</scope>
    <source>
        <strain evidence="18 19">DSM 23344</strain>
    </source>
</reference>
<dbReference type="PROSITE" id="PS52016">
    <property type="entry name" value="TONB_DEPENDENT_REC_3"/>
    <property type="match status" value="1"/>
</dbReference>
<keyword evidence="5 12" id="KW-0812">Transmembrane</keyword>